<evidence type="ECO:0000313" key="3">
    <source>
        <dbReference type="Proteomes" id="UP000199163"/>
    </source>
</evidence>
<dbReference type="AlphaFoldDB" id="A0A1G8JAK4"/>
<dbReference type="Gene3D" id="1.25.40.10">
    <property type="entry name" value="Tetratricopeptide repeat domain"/>
    <property type="match status" value="1"/>
</dbReference>
<dbReference type="EMBL" id="FNDK01000031">
    <property type="protein sequence ID" value="SDI28216.1"/>
    <property type="molecule type" value="Genomic_DNA"/>
</dbReference>
<dbReference type="SUPFAM" id="SSF48452">
    <property type="entry name" value="TPR-like"/>
    <property type="match status" value="1"/>
</dbReference>
<name>A0A1G8JAK4_9BACI</name>
<dbReference type="InterPro" id="IPR041315">
    <property type="entry name" value="PlcR_TPR"/>
</dbReference>
<dbReference type="Pfam" id="PF18768">
    <property type="entry name" value="RNPP_C"/>
    <property type="match status" value="1"/>
</dbReference>
<dbReference type="InterPro" id="IPR001387">
    <property type="entry name" value="Cro/C1-type_HTH"/>
</dbReference>
<dbReference type="SMART" id="SM00530">
    <property type="entry name" value="HTH_XRE"/>
    <property type="match status" value="1"/>
</dbReference>
<evidence type="ECO:0000259" key="1">
    <source>
        <dbReference type="PROSITE" id="PS50943"/>
    </source>
</evidence>
<reference evidence="3" key="1">
    <citation type="submission" date="2016-10" db="EMBL/GenBank/DDBJ databases">
        <authorList>
            <person name="Varghese N."/>
            <person name="Submissions S."/>
        </authorList>
    </citation>
    <scope>NUCLEOTIDE SEQUENCE [LARGE SCALE GENOMIC DNA]</scope>
    <source>
        <strain evidence="3">DSM 21632</strain>
    </source>
</reference>
<dbReference type="InterPro" id="IPR011990">
    <property type="entry name" value="TPR-like_helical_dom_sf"/>
</dbReference>
<protein>
    <submittedName>
        <fullName evidence="2">Transcriptional regulator, XRE family</fullName>
    </submittedName>
</protein>
<dbReference type="OrthoDB" id="1150409at2"/>
<proteinExistence type="predicted"/>
<dbReference type="SUPFAM" id="SSF47413">
    <property type="entry name" value="lambda repressor-like DNA-binding domains"/>
    <property type="match status" value="1"/>
</dbReference>
<sequence length="321" mass="37405">MNDFITYNSHSLKFTDYFKLLYSFMNISKGELSMYGVGEVIRDLREYLGLSQAEVCKGVCSQSEISKIERGIVIPYITTFTKIAENLGIEPSYLLLQAKEKEIEYVHQVKSDINYLINDKQFNELKHKLKLLKEEPIFKKSEYRNYLEWVSALIIYYQDKNIEKSLHIINSLIPIHKKINAYNQQDLSIINSKAIIISSQGKIEEGIKIFELINRICKYPKGIDIKFIIKNCYNLSKSYSLVNKYKDSLYFANKGIRLNIDHEMMIVLGELLYQKSNYYQVKGNKNKAVSLINAALTIFELKDDKNSANKIKELKFTMDKD</sequence>
<organism evidence="2 3">
    <name type="scientific">Alteribacillus persepolensis</name>
    <dbReference type="NCBI Taxonomy" id="568899"/>
    <lineage>
        <taxon>Bacteria</taxon>
        <taxon>Bacillati</taxon>
        <taxon>Bacillota</taxon>
        <taxon>Bacilli</taxon>
        <taxon>Bacillales</taxon>
        <taxon>Bacillaceae</taxon>
        <taxon>Alteribacillus</taxon>
    </lineage>
</organism>
<dbReference type="CDD" id="cd00093">
    <property type="entry name" value="HTH_XRE"/>
    <property type="match status" value="1"/>
</dbReference>
<evidence type="ECO:0000313" key="2">
    <source>
        <dbReference type="EMBL" id="SDI28216.1"/>
    </source>
</evidence>
<dbReference type="PANTHER" id="PTHR37038">
    <property type="entry name" value="TRANSCRIPTIONAL REGULATOR-RELATED"/>
    <property type="match status" value="1"/>
</dbReference>
<dbReference type="Pfam" id="PF01381">
    <property type="entry name" value="HTH_3"/>
    <property type="match status" value="1"/>
</dbReference>
<dbReference type="Proteomes" id="UP000199163">
    <property type="component" value="Unassembled WGS sequence"/>
</dbReference>
<dbReference type="GO" id="GO:0003677">
    <property type="term" value="F:DNA binding"/>
    <property type="evidence" value="ECO:0007669"/>
    <property type="project" value="InterPro"/>
</dbReference>
<dbReference type="InterPro" id="IPR010982">
    <property type="entry name" value="Lambda_DNA-bd_dom_sf"/>
</dbReference>
<keyword evidence="3" id="KW-1185">Reference proteome</keyword>
<dbReference type="STRING" id="568899.SAMN05192534_1314"/>
<dbReference type="PANTHER" id="PTHR37038:SF14">
    <property type="entry name" value="TRANSCRIPTIONAL ACTIVATOR"/>
    <property type="match status" value="1"/>
</dbReference>
<feature type="domain" description="HTH cro/C1-type" evidence="1">
    <location>
        <begin position="41"/>
        <end position="94"/>
    </location>
</feature>
<accession>A0A1G8JAK4</accession>
<gene>
    <name evidence="2" type="ORF">SAMN05192534_1314</name>
</gene>
<dbReference type="PROSITE" id="PS50943">
    <property type="entry name" value="HTH_CROC1"/>
    <property type="match status" value="1"/>
</dbReference>
<dbReference type="InterPro" id="IPR053163">
    <property type="entry name" value="HTH-type_regulator_Rgg"/>
</dbReference>